<evidence type="ECO:0000256" key="1">
    <source>
        <dbReference type="SAM" id="MobiDB-lite"/>
    </source>
</evidence>
<reference evidence="2" key="1">
    <citation type="submission" date="2021-02" db="EMBL/GenBank/DDBJ databases">
        <authorList>
            <person name="Nowell W R."/>
        </authorList>
    </citation>
    <scope>NUCLEOTIDE SEQUENCE</scope>
    <source>
        <strain evidence="2">Ploen Becks lab</strain>
    </source>
</reference>
<evidence type="ECO:0000313" key="3">
    <source>
        <dbReference type="Proteomes" id="UP000663879"/>
    </source>
</evidence>
<keyword evidence="3" id="KW-1185">Reference proteome</keyword>
<dbReference type="EMBL" id="CAJNOC010002950">
    <property type="protein sequence ID" value="CAF0959616.1"/>
    <property type="molecule type" value="Genomic_DNA"/>
</dbReference>
<accession>A0A814DVH4</accession>
<proteinExistence type="predicted"/>
<feature type="compositionally biased region" description="Basic and acidic residues" evidence="1">
    <location>
        <begin position="28"/>
        <end position="43"/>
    </location>
</feature>
<dbReference type="Proteomes" id="UP000663879">
    <property type="component" value="Unassembled WGS sequence"/>
</dbReference>
<protein>
    <submittedName>
        <fullName evidence="2">Uncharacterized protein</fullName>
    </submittedName>
</protein>
<sequence length="67" mass="7736">MDEQWKICERTGNKTTPKCYGRAQTQLSDRKPVDHNHEPDPIKEDDYTTKILALSCFGSILNEQVLK</sequence>
<comment type="caution">
    <text evidence="2">The sequence shown here is derived from an EMBL/GenBank/DDBJ whole genome shotgun (WGS) entry which is preliminary data.</text>
</comment>
<gene>
    <name evidence="2" type="ORF">OXX778_LOCUS14376</name>
</gene>
<organism evidence="2 3">
    <name type="scientific">Brachionus calyciflorus</name>
    <dbReference type="NCBI Taxonomy" id="104777"/>
    <lineage>
        <taxon>Eukaryota</taxon>
        <taxon>Metazoa</taxon>
        <taxon>Spiralia</taxon>
        <taxon>Gnathifera</taxon>
        <taxon>Rotifera</taxon>
        <taxon>Eurotatoria</taxon>
        <taxon>Monogononta</taxon>
        <taxon>Pseudotrocha</taxon>
        <taxon>Ploima</taxon>
        <taxon>Brachionidae</taxon>
        <taxon>Brachionus</taxon>
    </lineage>
</organism>
<name>A0A814DVH4_9BILA</name>
<evidence type="ECO:0000313" key="2">
    <source>
        <dbReference type="EMBL" id="CAF0959616.1"/>
    </source>
</evidence>
<feature type="region of interest" description="Disordered" evidence="1">
    <location>
        <begin position="19"/>
        <end position="43"/>
    </location>
</feature>
<dbReference type="AlphaFoldDB" id="A0A814DVH4"/>